<feature type="transmembrane region" description="Helical" evidence="2">
    <location>
        <begin position="165"/>
        <end position="189"/>
    </location>
</feature>
<dbReference type="InterPro" id="IPR011992">
    <property type="entry name" value="EF-hand-dom_pair"/>
</dbReference>
<evidence type="ECO:0000256" key="3">
    <source>
        <dbReference type="SAM" id="SignalP"/>
    </source>
</evidence>
<keyword evidence="2" id="KW-0812">Transmembrane</keyword>
<keyword evidence="3" id="KW-0732">Signal</keyword>
<dbReference type="CDD" id="cd00051">
    <property type="entry name" value="EFh"/>
    <property type="match status" value="1"/>
</dbReference>
<evidence type="ECO:0000256" key="2">
    <source>
        <dbReference type="SAM" id="Phobius"/>
    </source>
</evidence>
<dbReference type="InterPro" id="IPR018247">
    <property type="entry name" value="EF_Hand_1_Ca_BS"/>
</dbReference>
<comment type="caution">
    <text evidence="5">The sequence shown here is derived from an EMBL/GenBank/DDBJ whole genome shotgun (WGS) entry which is preliminary data.</text>
</comment>
<accession>A0ABD3QKE7</accession>
<organism evidence="5 6">
    <name type="scientific">Cyclotella atomus</name>
    <dbReference type="NCBI Taxonomy" id="382360"/>
    <lineage>
        <taxon>Eukaryota</taxon>
        <taxon>Sar</taxon>
        <taxon>Stramenopiles</taxon>
        <taxon>Ochrophyta</taxon>
        <taxon>Bacillariophyta</taxon>
        <taxon>Coscinodiscophyceae</taxon>
        <taxon>Thalassiosirophycidae</taxon>
        <taxon>Stephanodiscales</taxon>
        <taxon>Stephanodiscaceae</taxon>
        <taxon>Cyclotella</taxon>
    </lineage>
</organism>
<dbReference type="Proteomes" id="UP001530400">
    <property type="component" value="Unassembled WGS sequence"/>
</dbReference>
<feature type="transmembrane region" description="Helical" evidence="2">
    <location>
        <begin position="353"/>
        <end position="374"/>
    </location>
</feature>
<feature type="transmembrane region" description="Helical" evidence="2">
    <location>
        <begin position="119"/>
        <end position="145"/>
    </location>
</feature>
<dbReference type="AlphaFoldDB" id="A0ABD3QKE7"/>
<evidence type="ECO:0000259" key="4">
    <source>
        <dbReference type="PROSITE" id="PS50222"/>
    </source>
</evidence>
<feature type="chain" id="PRO_5044821209" description="EF-hand domain-containing protein" evidence="3">
    <location>
        <begin position="19"/>
        <end position="552"/>
    </location>
</feature>
<gene>
    <name evidence="5" type="ORF">ACHAWO_000990</name>
</gene>
<evidence type="ECO:0000313" key="5">
    <source>
        <dbReference type="EMBL" id="KAL3800399.1"/>
    </source>
</evidence>
<keyword evidence="6" id="KW-1185">Reference proteome</keyword>
<reference evidence="5 6" key="1">
    <citation type="submission" date="2024-10" db="EMBL/GenBank/DDBJ databases">
        <title>Updated reference genomes for cyclostephanoid diatoms.</title>
        <authorList>
            <person name="Roberts W.R."/>
            <person name="Alverson A.J."/>
        </authorList>
    </citation>
    <scope>NUCLEOTIDE SEQUENCE [LARGE SCALE GENOMIC DNA]</scope>
    <source>
        <strain evidence="5 6">AJA010-31</strain>
    </source>
</reference>
<dbReference type="PROSITE" id="PS00018">
    <property type="entry name" value="EF_HAND_1"/>
    <property type="match status" value="1"/>
</dbReference>
<dbReference type="Gene3D" id="1.10.238.10">
    <property type="entry name" value="EF-hand"/>
    <property type="match status" value="1"/>
</dbReference>
<protein>
    <recommendedName>
        <fullName evidence="4">EF-hand domain-containing protein</fullName>
    </recommendedName>
</protein>
<keyword evidence="2" id="KW-0472">Membrane</keyword>
<feature type="signal peptide" evidence="3">
    <location>
        <begin position="1"/>
        <end position="18"/>
    </location>
</feature>
<keyword evidence="1" id="KW-0106">Calcium</keyword>
<dbReference type="InterPro" id="IPR002048">
    <property type="entry name" value="EF_hand_dom"/>
</dbReference>
<evidence type="ECO:0000256" key="1">
    <source>
        <dbReference type="ARBA" id="ARBA00022837"/>
    </source>
</evidence>
<proteinExistence type="predicted"/>
<name>A0ABD3QKE7_9STRA</name>
<dbReference type="SUPFAM" id="SSF47473">
    <property type="entry name" value="EF-hand"/>
    <property type="match status" value="1"/>
</dbReference>
<feature type="domain" description="EF-hand" evidence="4">
    <location>
        <begin position="226"/>
        <end position="250"/>
    </location>
</feature>
<dbReference type="PROSITE" id="PS50222">
    <property type="entry name" value="EF_HAND_2"/>
    <property type="match status" value="1"/>
</dbReference>
<evidence type="ECO:0000313" key="6">
    <source>
        <dbReference type="Proteomes" id="UP001530400"/>
    </source>
</evidence>
<keyword evidence="2" id="KW-1133">Transmembrane helix</keyword>
<sequence length="552" mass="60409">MKRIIIASALVLSSAVDAFTPSHVASPVSRYNSAGASPFQSSLQAIPSIDALPTLLSSTSLSPSLLVSDALSTTLHNPTTWSILAMTSIVSLLVTWENAIENIRENTPKPILPVIDSMLAEVGGLGFVGLFLSTVVTGGPLGQIVGRLSEEFLGEEELLLETFEFLHTFFFEVGILFFGIAGVVVGAVLQRVQKLSEISELALDADGDGEVTLEELAEALDVESMVVDEDGDGEITEQEMIDALRKRSGDEKSFSNLLAEYSLGDTERAGECLLIRERMMKKLDLPPTFAVEYYFAEIFGENLEEIVELSPLTWLPLIPLIALDNSVDLSRDIVSASSANAFESCGNFFSSPWVLYSTIFLQGFSLMWALFNAWKMTSIKKMLLPTLVTDKQNGVASLLPPRYLDPVLMSQFNSSPSIFEWGEKFFTGGGSVTAPPRNTHEELFGASGAKFPSVYRDSIRFHTWLNVAQITYSTTQIVFRDAAALYLGENVGNPDGTLPEMILWSIFVASAVFQLSLAPTTFLNYCFVTSVEEYVNMKMVKGAIPNEDCEFD</sequence>
<dbReference type="EMBL" id="JALLPJ020000159">
    <property type="protein sequence ID" value="KAL3800399.1"/>
    <property type="molecule type" value="Genomic_DNA"/>
</dbReference>